<dbReference type="Gene3D" id="1.25.40.10">
    <property type="entry name" value="Tetratricopeptide repeat domain"/>
    <property type="match status" value="4"/>
</dbReference>
<evidence type="ECO:0000313" key="4">
    <source>
        <dbReference type="Proteomes" id="UP000250235"/>
    </source>
</evidence>
<dbReference type="FunFam" id="1.25.40.10:FF:000158">
    <property type="entry name" value="pentatricopeptide repeat-containing protein At2g33680"/>
    <property type="match status" value="1"/>
</dbReference>
<dbReference type="InterPro" id="IPR046960">
    <property type="entry name" value="PPR_At4g14850-like_plant"/>
</dbReference>
<dbReference type="Pfam" id="PF20430">
    <property type="entry name" value="Eplus_motif"/>
    <property type="match status" value="1"/>
</dbReference>
<dbReference type="Pfam" id="PF01535">
    <property type="entry name" value="PPR"/>
    <property type="match status" value="5"/>
</dbReference>
<evidence type="ECO:0000313" key="3">
    <source>
        <dbReference type="EMBL" id="KZV44134.1"/>
    </source>
</evidence>
<dbReference type="Pfam" id="PF13041">
    <property type="entry name" value="PPR_2"/>
    <property type="match status" value="1"/>
</dbReference>
<dbReference type="GO" id="GO:0099402">
    <property type="term" value="P:plant organ development"/>
    <property type="evidence" value="ECO:0007669"/>
    <property type="project" value="UniProtKB-ARBA"/>
</dbReference>
<dbReference type="PROSITE" id="PS51375">
    <property type="entry name" value="PPR"/>
    <property type="match status" value="4"/>
</dbReference>
<dbReference type="InterPro" id="IPR002885">
    <property type="entry name" value="PPR_rpt"/>
</dbReference>
<organism evidence="3 4">
    <name type="scientific">Dorcoceras hygrometricum</name>
    <dbReference type="NCBI Taxonomy" id="472368"/>
    <lineage>
        <taxon>Eukaryota</taxon>
        <taxon>Viridiplantae</taxon>
        <taxon>Streptophyta</taxon>
        <taxon>Embryophyta</taxon>
        <taxon>Tracheophyta</taxon>
        <taxon>Spermatophyta</taxon>
        <taxon>Magnoliopsida</taxon>
        <taxon>eudicotyledons</taxon>
        <taxon>Gunneridae</taxon>
        <taxon>Pentapetalae</taxon>
        <taxon>asterids</taxon>
        <taxon>lamiids</taxon>
        <taxon>Lamiales</taxon>
        <taxon>Gesneriaceae</taxon>
        <taxon>Didymocarpoideae</taxon>
        <taxon>Trichosporeae</taxon>
        <taxon>Loxocarpinae</taxon>
        <taxon>Dorcoceras</taxon>
    </lineage>
</organism>
<feature type="repeat" description="PPR" evidence="2">
    <location>
        <begin position="153"/>
        <end position="187"/>
    </location>
</feature>
<dbReference type="InterPro" id="IPR011990">
    <property type="entry name" value="TPR-like_helical_dom_sf"/>
</dbReference>
<reference evidence="3 4" key="1">
    <citation type="journal article" date="2015" name="Proc. Natl. Acad. Sci. U.S.A.">
        <title>The resurrection genome of Boea hygrometrica: A blueprint for survival of dehydration.</title>
        <authorList>
            <person name="Xiao L."/>
            <person name="Yang G."/>
            <person name="Zhang L."/>
            <person name="Yang X."/>
            <person name="Zhao S."/>
            <person name="Ji Z."/>
            <person name="Zhou Q."/>
            <person name="Hu M."/>
            <person name="Wang Y."/>
            <person name="Chen M."/>
            <person name="Xu Y."/>
            <person name="Jin H."/>
            <person name="Xiao X."/>
            <person name="Hu G."/>
            <person name="Bao F."/>
            <person name="Hu Y."/>
            <person name="Wan P."/>
            <person name="Li L."/>
            <person name="Deng X."/>
            <person name="Kuang T."/>
            <person name="Xiang C."/>
            <person name="Zhu J.K."/>
            <person name="Oliver M.J."/>
            <person name="He Y."/>
        </authorList>
    </citation>
    <scope>NUCLEOTIDE SEQUENCE [LARGE SCALE GENOMIC DNA]</scope>
    <source>
        <strain evidence="4">cv. XS01</strain>
    </source>
</reference>
<sequence length="696" mass="78743">MKPRSLILRTLYDCLARRCSPFSSSCSPKSHFNKAKHFIGSSNQEEPRFIVPSNKDKKFEDSVQHLCQQKRLRDAVQLLESQARVSSAGIYITLLQLCIENKALHEGKRVHAHIRGSSFVPGTFVSNKILEMYCKCGSFSDAQTLFDEMGERDLCSWNTLISGYSNMGMVVEARRLFDQMPNRDNFSWTAMISASAALQSLRLGKEIHGHIIRIKLDSDAAVWSALLDVYGKCGSLSEARYIFDRTLGKDVVSWTTMIDRYFGDGRWEEGLSLFSEFLNSGIRPNEFTYAGVLNACASHTIDGLGRQVHGNMIRLGFDPYSFAASALVHMYAKCGSVDRALSVFKWLPRPDLVSWTSLIIGFKEAENIIKKMPMKPDKFLWASLIGGCRIHGNYELVEKVAETLFEIGPENAATYVTLANIYASSGKWSEVAKVRKLMDERRVVNKPGISWINVKSKVHVFMVGDQSHPKSEEIFEFLLFEQLLESGDKPDHITFVGDLSACTHAGFVDKGLEYFYSIEEKHGLSHTADHYAYVIDLLSRSGRFKEAENIIKKMPMQPDKFLWASLLGGCRIHGNYELAEKVAETLFEIEPENAATYVTLANIYASSGKWSEVAKVRKLMDERRVVKKPGISWINVKSKVHVFMVGDQSHPKSEEIFEFLVKVSQRMLEKGYIPSTNYVLHDEVQKEQNLSFQNSP</sequence>
<feature type="repeat" description="PPR" evidence="2">
    <location>
        <begin position="593"/>
        <end position="627"/>
    </location>
</feature>
<name>A0A2Z7CI07_9LAMI</name>
<dbReference type="GO" id="GO:0003723">
    <property type="term" value="F:RNA binding"/>
    <property type="evidence" value="ECO:0007669"/>
    <property type="project" value="InterPro"/>
</dbReference>
<protein>
    <submittedName>
        <fullName evidence="3">Pentatricopeptide repeat-containing protein-like</fullName>
    </submittedName>
</protein>
<feature type="repeat" description="PPR" evidence="2">
    <location>
        <begin position="122"/>
        <end position="152"/>
    </location>
</feature>
<evidence type="ECO:0000256" key="1">
    <source>
        <dbReference type="ARBA" id="ARBA00022737"/>
    </source>
</evidence>
<dbReference type="PANTHER" id="PTHR47926">
    <property type="entry name" value="PENTATRICOPEPTIDE REPEAT-CONTAINING PROTEIN"/>
    <property type="match status" value="1"/>
</dbReference>
<dbReference type="FunFam" id="1.25.40.10:FF:000227">
    <property type="entry name" value="Pentatricopeptide repeat-containing protein At3g13880"/>
    <property type="match status" value="1"/>
</dbReference>
<dbReference type="OrthoDB" id="185373at2759"/>
<gene>
    <name evidence="3" type="ORF">F511_26413</name>
</gene>
<dbReference type="InterPro" id="IPR046849">
    <property type="entry name" value="E2_motif"/>
</dbReference>
<dbReference type="PANTHER" id="PTHR47926:SF414">
    <property type="entry name" value="PENTATRICOPEPTIDE REPEAT-CONTAINING PROTEIN DOT4, CHLOROPLASTIC-LIKE"/>
    <property type="match status" value="1"/>
</dbReference>
<dbReference type="NCBIfam" id="TIGR00756">
    <property type="entry name" value="PPR"/>
    <property type="match status" value="2"/>
</dbReference>
<keyword evidence="1" id="KW-0677">Repeat</keyword>
<dbReference type="AlphaFoldDB" id="A0A2Z7CI07"/>
<evidence type="ECO:0000256" key="2">
    <source>
        <dbReference type="PROSITE-ProRule" id="PRU00708"/>
    </source>
</evidence>
<dbReference type="EMBL" id="KQ997529">
    <property type="protein sequence ID" value="KZV44134.1"/>
    <property type="molecule type" value="Genomic_DNA"/>
</dbReference>
<dbReference type="GO" id="GO:0009451">
    <property type="term" value="P:RNA modification"/>
    <property type="evidence" value="ECO:0007669"/>
    <property type="project" value="InterPro"/>
</dbReference>
<dbReference type="Proteomes" id="UP000250235">
    <property type="component" value="Unassembled WGS sequence"/>
</dbReference>
<dbReference type="SUPFAM" id="SSF48452">
    <property type="entry name" value="TPR-like"/>
    <property type="match status" value="1"/>
</dbReference>
<keyword evidence="4" id="KW-1185">Reference proteome</keyword>
<dbReference type="FunFam" id="1.25.40.10:FF:000288">
    <property type="entry name" value="Pentatricopeptide repeat-containing protein At4g02750"/>
    <property type="match status" value="1"/>
</dbReference>
<feature type="repeat" description="PPR" evidence="2">
    <location>
        <begin position="250"/>
        <end position="284"/>
    </location>
</feature>
<dbReference type="InterPro" id="IPR046848">
    <property type="entry name" value="E_motif"/>
</dbReference>
<dbReference type="Pfam" id="PF20431">
    <property type="entry name" value="E_motif"/>
    <property type="match status" value="2"/>
</dbReference>
<accession>A0A2Z7CI07</accession>
<proteinExistence type="predicted"/>